<dbReference type="GO" id="GO:0005506">
    <property type="term" value="F:iron ion binding"/>
    <property type="evidence" value="ECO:0007669"/>
    <property type="project" value="InterPro"/>
</dbReference>
<feature type="signal peptide" evidence="10">
    <location>
        <begin position="1"/>
        <end position="20"/>
    </location>
</feature>
<keyword evidence="3 8" id="KW-0349">Heme</keyword>
<dbReference type="PANTHER" id="PTHR24305">
    <property type="entry name" value="CYTOCHROME P450"/>
    <property type="match status" value="1"/>
</dbReference>
<dbReference type="InterPro" id="IPR036396">
    <property type="entry name" value="Cyt_P450_sf"/>
</dbReference>
<dbReference type="PROSITE" id="PS00086">
    <property type="entry name" value="CYTOCHROME_P450"/>
    <property type="match status" value="1"/>
</dbReference>
<dbReference type="Pfam" id="PF00067">
    <property type="entry name" value="p450"/>
    <property type="match status" value="1"/>
</dbReference>
<evidence type="ECO:0000256" key="1">
    <source>
        <dbReference type="ARBA" id="ARBA00001971"/>
    </source>
</evidence>
<keyword evidence="7 9" id="KW-0503">Monooxygenase</keyword>
<dbReference type="EMBL" id="JAAMPI010001894">
    <property type="protein sequence ID" value="KAF4621933.1"/>
    <property type="molecule type" value="Genomic_DNA"/>
</dbReference>
<gene>
    <name evidence="11" type="ORF">G7Y89_g14411</name>
</gene>
<evidence type="ECO:0000256" key="3">
    <source>
        <dbReference type="ARBA" id="ARBA00022617"/>
    </source>
</evidence>
<evidence type="ECO:0000256" key="10">
    <source>
        <dbReference type="SAM" id="SignalP"/>
    </source>
</evidence>
<sequence length="458" mass="51367">MTFLSLACAAAVLVCDASSANYFCTDYFRAPNEISFARSDAWHDIYSNTNRSPAFPKSKLWHGAPPGRPLTILNALDPKEHMRFRKAMDPGFSESAIRSQEAILQKYATAFISRLEELPGVKGDGTVVNIVRWFGFFAFDVIGDLGFGESFDCLQSSEFHPWVSMIFNSLRAATLVVSLRYYPQLLWLLRLAIPKRVLKMQVEHQQMAVDKVNRRLNLETQRPDFISHIKLDEKGKQGLTLAELYATASIIIVAGSETTVTVVSGTTNHLVKNAEKLAILTSEVRARFSNENEITLAALRELPYLNAVIQEGLRMCNPAPVGLPRIVPPGGGSISGYFLPENTFVNVHPLGLGLSPNSFFDPKGFHPERWLSEYTKDLKSPFFTDDRSAVQPFSVGPRACIGKSLSYAELRLILARLVWNFDMSEADTDAGKLKWEDQRVFTVVERKPFDVILKRRKV</sequence>
<keyword evidence="6 8" id="KW-0408">Iron</keyword>
<dbReference type="AlphaFoldDB" id="A0A8H4R3W8"/>
<reference evidence="11 12" key="1">
    <citation type="submission" date="2020-03" db="EMBL/GenBank/DDBJ databases">
        <title>Draft Genome Sequence of Cudoniella acicularis.</title>
        <authorList>
            <person name="Buettner E."/>
            <person name="Kellner H."/>
        </authorList>
    </citation>
    <scope>NUCLEOTIDE SEQUENCE [LARGE SCALE GENOMIC DNA]</scope>
    <source>
        <strain evidence="11 12">DSM 108380</strain>
    </source>
</reference>
<dbReference type="CDD" id="cd11058">
    <property type="entry name" value="CYP60B-like"/>
    <property type="match status" value="1"/>
</dbReference>
<comment type="caution">
    <text evidence="11">The sequence shown here is derived from an EMBL/GenBank/DDBJ whole genome shotgun (WGS) entry which is preliminary data.</text>
</comment>
<dbReference type="GO" id="GO:0020037">
    <property type="term" value="F:heme binding"/>
    <property type="evidence" value="ECO:0007669"/>
    <property type="project" value="InterPro"/>
</dbReference>
<dbReference type="InterPro" id="IPR002401">
    <property type="entry name" value="Cyt_P450_E_grp-I"/>
</dbReference>
<comment type="cofactor">
    <cofactor evidence="1 8">
        <name>heme</name>
        <dbReference type="ChEBI" id="CHEBI:30413"/>
    </cofactor>
</comment>
<keyword evidence="10" id="KW-0732">Signal</keyword>
<evidence type="ECO:0000256" key="2">
    <source>
        <dbReference type="ARBA" id="ARBA00010617"/>
    </source>
</evidence>
<dbReference type="OrthoDB" id="1470350at2759"/>
<comment type="similarity">
    <text evidence="2 9">Belongs to the cytochrome P450 family.</text>
</comment>
<name>A0A8H4R3W8_9HELO</name>
<evidence type="ECO:0000256" key="9">
    <source>
        <dbReference type="RuleBase" id="RU000461"/>
    </source>
</evidence>
<organism evidence="11 12">
    <name type="scientific">Cudoniella acicularis</name>
    <dbReference type="NCBI Taxonomy" id="354080"/>
    <lineage>
        <taxon>Eukaryota</taxon>
        <taxon>Fungi</taxon>
        <taxon>Dikarya</taxon>
        <taxon>Ascomycota</taxon>
        <taxon>Pezizomycotina</taxon>
        <taxon>Leotiomycetes</taxon>
        <taxon>Helotiales</taxon>
        <taxon>Tricladiaceae</taxon>
        <taxon>Cudoniella</taxon>
    </lineage>
</organism>
<evidence type="ECO:0008006" key="13">
    <source>
        <dbReference type="Google" id="ProtNLM"/>
    </source>
</evidence>
<proteinExistence type="inferred from homology"/>
<dbReference type="PRINTS" id="PR00463">
    <property type="entry name" value="EP450I"/>
</dbReference>
<dbReference type="Gene3D" id="1.10.630.10">
    <property type="entry name" value="Cytochrome P450"/>
    <property type="match status" value="1"/>
</dbReference>
<evidence type="ECO:0000313" key="11">
    <source>
        <dbReference type="EMBL" id="KAF4621933.1"/>
    </source>
</evidence>
<accession>A0A8H4R3W8</accession>
<evidence type="ECO:0000256" key="5">
    <source>
        <dbReference type="ARBA" id="ARBA00023002"/>
    </source>
</evidence>
<keyword evidence="12" id="KW-1185">Reference proteome</keyword>
<dbReference type="GO" id="GO:0016705">
    <property type="term" value="F:oxidoreductase activity, acting on paired donors, with incorporation or reduction of molecular oxygen"/>
    <property type="evidence" value="ECO:0007669"/>
    <property type="project" value="InterPro"/>
</dbReference>
<feature type="chain" id="PRO_5033988537" description="Cytochrome P450" evidence="10">
    <location>
        <begin position="21"/>
        <end position="458"/>
    </location>
</feature>
<evidence type="ECO:0000313" key="12">
    <source>
        <dbReference type="Proteomes" id="UP000566819"/>
    </source>
</evidence>
<dbReference type="InterPro" id="IPR050121">
    <property type="entry name" value="Cytochrome_P450_monoxygenase"/>
</dbReference>
<dbReference type="InterPro" id="IPR017972">
    <property type="entry name" value="Cyt_P450_CS"/>
</dbReference>
<dbReference type="PANTHER" id="PTHR24305:SF29">
    <property type="entry name" value="BENZOATE-PARA-HYDROXYLASE"/>
    <property type="match status" value="1"/>
</dbReference>
<evidence type="ECO:0000256" key="7">
    <source>
        <dbReference type="ARBA" id="ARBA00023033"/>
    </source>
</evidence>
<evidence type="ECO:0000256" key="4">
    <source>
        <dbReference type="ARBA" id="ARBA00022723"/>
    </source>
</evidence>
<dbReference type="InterPro" id="IPR001128">
    <property type="entry name" value="Cyt_P450"/>
</dbReference>
<dbReference type="GO" id="GO:0004497">
    <property type="term" value="F:monooxygenase activity"/>
    <property type="evidence" value="ECO:0007669"/>
    <property type="project" value="UniProtKB-KW"/>
</dbReference>
<evidence type="ECO:0000256" key="6">
    <source>
        <dbReference type="ARBA" id="ARBA00023004"/>
    </source>
</evidence>
<dbReference type="SUPFAM" id="SSF48264">
    <property type="entry name" value="Cytochrome P450"/>
    <property type="match status" value="1"/>
</dbReference>
<keyword evidence="5 9" id="KW-0560">Oxidoreductase</keyword>
<feature type="binding site" description="axial binding residue" evidence="8">
    <location>
        <position position="400"/>
    </location>
    <ligand>
        <name>heme</name>
        <dbReference type="ChEBI" id="CHEBI:30413"/>
    </ligand>
    <ligandPart>
        <name>Fe</name>
        <dbReference type="ChEBI" id="CHEBI:18248"/>
    </ligandPart>
</feature>
<dbReference type="PRINTS" id="PR00385">
    <property type="entry name" value="P450"/>
</dbReference>
<dbReference type="Proteomes" id="UP000566819">
    <property type="component" value="Unassembled WGS sequence"/>
</dbReference>
<protein>
    <recommendedName>
        <fullName evidence="13">Cytochrome P450</fullName>
    </recommendedName>
</protein>
<keyword evidence="4 8" id="KW-0479">Metal-binding</keyword>
<evidence type="ECO:0000256" key="8">
    <source>
        <dbReference type="PIRSR" id="PIRSR602401-1"/>
    </source>
</evidence>